<dbReference type="InterPro" id="IPR006860">
    <property type="entry name" value="FecR"/>
</dbReference>
<dbReference type="PANTHER" id="PTHR30273">
    <property type="entry name" value="PERIPLASMIC SIGNAL SENSOR AND SIGMA FACTOR ACTIVATOR FECR-RELATED"/>
    <property type="match status" value="1"/>
</dbReference>
<keyword evidence="5" id="KW-1185">Reference proteome</keyword>
<dbReference type="Pfam" id="PF04773">
    <property type="entry name" value="FecR"/>
    <property type="match status" value="1"/>
</dbReference>
<feature type="domain" description="FecR protein" evidence="2">
    <location>
        <begin position="182"/>
        <end position="275"/>
    </location>
</feature>
<dbReference type="PANTHER" id="PTHR30273:SF2">
    <property type="entry name" value="PROTEIN FECR"/>
    <property type="match status" value="1"/>
</dbReference>
<keyword evidence="1" id="KW-0472">Membrane</keyword>
<dbReference type="AlphaFoldDB" id="A0A3S9VT98"/>
<dbReference type="InterPro" id="IPR032508">
    <property type="entry name" value="FecR_C"/>
</dbReference>
<dbReference type="Gene3D" id="3.55.50.30">
    <property type="match status" value="1"/>
</dbReference>
<evidence type="ECO:0000313" key="4">
    <source>
        <dbReference type="EMBL" id="AZS29772.1"/>
    </source>
</evidence>
<dbReference type="FunFam" id="2.60.120.1440:FF:000001">
    <property type="entry name" value="Putative anti-sigma factor"/>
    <property type="match status" value="1"/>
</dbReference>
<gene>
    <name evidence="4" type="ORF">D8S85_09590</name>
</gene>
<dbReference type="Pfam" id="PF16344">
    <property type="entry name" value="FecR_C"/>
    <property type="match status" value="1"/>
</dbReference>
<feature type="transmembrane region" description="Helical" evidence="1">
    <location>
        <begin position="88"/>
        <end position="108"/>
    </location>
</feature>
<organism evidence="4 5">
    <name type="scientific">Butyricimonas faecalis</name>
    <dbReference type="NCBI Taxonomy" id="2093856"/>
    <lineage>
        <taxon>Bacteria</taxon>
        <taxon>Pseudomonadati</taxon>
        <taxon>Bacteroidota</taxon>
        <taxon>Bacteroidia</taxon>
        <taxon>Bacteroidales</taxon>
        <taxon>Odoribacteraceae</taxon>
        <taxon>Butyricimonas</taxon>
    </lineage>
</organism>
<feature type="domain" description="Protein FecR C-terminal" evidence="3">
    <location>
        <begin position="322"/>
        <end position="390"/>
    </location>
</feature>
<reference evidence="4 5" key="1">
    <citation type="submission" date="2018-10" db="EMBL/GenBank/DDBJ databases">
        <title>Butyricimonas faecalis sp. nov., isolated from human faeces and emended description of the genus Butyricimonas.</title>
        <authorList>
            <person name="Le Roy T."/>
            <person name="Van der Smissen P."/>
            <person name="Paquot A."/>
            <person name="Delzenne N."/>
            <person name="Muccioli G."/>
            <person name="Collet J.-F."/>
            <person name="Cani P.D."/>
        </authorList>
    </citation>
    <scope>NUCLEOTIDE SEQUENCE [LARGE SCALE GENOMIC DNA]</scope>
    <source>
        <strain evidence="4 5">H184</strain>
    </source>
</reference>
<sequence>MDVISRNKRICQLIAKQLWEGLGDDEKQELQEWIQASPENKLLYDELVKRERVKQYVKKRESIDVGRYVTMYKRELGIKSKWRVINRCWRYAAAILVLCVVGVCIWMNKQEKVGISEIAQAVIEPGKAKALLVLDDGREIELGDQKASKDLEESGIVIVSDSSRIKYNQEEKAEEKEVMNKIIVPTGGEYNLILSDGTWVYLNAESVITFPKKFVGERREVILEGEAYFHVTASKEHPFIVKTRDMDVLVTGTEFNVKAYPDESNVQTTLLQGKVVVFVGEDKKEKVEIRPSQQAEWDRGRVKLQVREVDPDLFVAWKNGHFIFRQDRLEDIMRALARWYDMEVIYLDASIKDMAFAGKLDRSEDITPILNVLRATDKLTVKVNGKRIILGVK</sequence>
<dbReference type="RefSeq" id="WP_106480512.1">
    <property type="nucleotide sequence ID" value="NZ_CP032819.1"/>
</dbReference>
<proteinExistence type="predicted"/>
<evidence type="ECO:0000259" key="3">
    <source>
        <dbReference type="Pfam" id="PF16344"/>
    </source>
</evidence>
<evidence type="ECO:0000256" key="1">
    <source>
        <dbReference type="SAM" id="Phobius"/>
    </source>
</evidence>
<accession>A0A3S9VT98</accession>
<dbReference type="OrthoDB" id="710640at2"/>
<evidence type="ECO:0000313" key="5">
    <source>
        <dbReference type="Proteomes" id="UP000270673"/>
    </source>
</evidence>
<dbReference type="Gene3D" id="2.60.120.1440">
    <property type="match status" value="1"/>
</dbReference>
<dbReference type="KEGG" id="buy:D8S85_09590"/>
<keyword evidence="1" id="KW-1133">Transmembrane helix</keyword>
<name>A0A3S9VT98_9BACT</name>
<protein>
    <submittedName>
        <fullName evidence="4">FecR family protein</fullName>
    </submittedName>
</protein>
<keyword evidence="1" id="KW-0812">Transmembrane</keyword>
<dbReference type="InterPro" id="IPR012373">
    <property type="entry name" value="Ferrdict_sens_TM"/>
</dbReference>
<evidence type="ECO:0000259" key="2">
    <source>
        <dbReference type="Pfam" id="PF04773"/>
    </source>
</evidence>
<dbReference type="Proteomes" id="UP000270673">
    <property type="component" value="Chromosome"/>
</dbReference>
<dbReference type="GO" id="GO:0016989">
    <property type="term" value="F:sigma factor antagonist activity"/>
    <property type="evidence" value="ECO:0007669"/>
    <property type="project" value="TreeGrafter"/>
</dbReference>
<dbReference type="EMBL" id="CP032819">
    <property type="protein sequence ID" value="AZS29772.1"/>
    <property type="molecule type" value="Genomic_DNA"/>
</dbReference>